<sequence>MPTQTTIDPKITLLTEKELIWQVILFNCNCHTFDEVIEQLVQAIGCSSATASQLAQVADQFGSVKVYEGEKESCGKVADTLGRIGLLVKVTQ</sequence>
<feature type="domain" description="Adaptor protein ClpS core" evidence="1">
    <location>
        <begin position="20"/>
        <end position="79"/>
    </location>
</feature>
<dbReference type="AlphaFoldDB" id="A0A1F6Y458"/>
<evidence type="ECO:0000313" key="3">
    <source>
        <dbReference type="Proteomes" id="UP000177693"/>
    </source>
</evidence>
<dbReference type="SUPFAM" id="SSF54736">
    <property type="entry name" value="ClpS-like"/>
    <property type="match status" value="1"/>
</dbReference>
<dbReference type="Pfam" id="PF02617">
    <property type="entry name" value="ClpS"/>
    <property type="match status" value="1"/>
</dbReference>
<evidence type="ECO:0000259" key="1">
    <source>
        <dbReference type="Pfam" id="PF02617"/>
    </source>
</evidence>
<dbReference type="Proteomes" id="UP000177693">
    <property type="component" value="Unassembled WGS sequence"/>
</dbReference>
<reference evidence="2 3" key="1">
    <citation type="journal article" date="2016" name="Nat. Commun.">
        <title>Thousands of microbial genomes shed light on interconnected biogeochemical processes in an aquifer system.</title>
        <authorList>
            <person name="Anantharaman K."/>
            <person name="Brown C.T."/>
            <person name="Hug L.A."/>
            <person name="Sharon I."/>
            <person name="Castelle C.J."/>
            <person name="Probst A.J."/>
            <person name="Thomas B.C."/>
            <person name="Singh A."/>
            <person name="Wilkins M.J."/>
            <person name="Karaoz U."/>
            <person name="Brodie E.L."/>
            <person name="Williams K.H."/>
            <person name="Hubbard S.S."/>
            <person name="Banfield J.F."/>
        </authorList>
    </citation>
    <scope>NUCLEOTIDE SEQUENCE [LARGE SCALE GENOMIC DNA]</scope>
</reference>
<dbReference type="EMBL" id="MFVL01000023">
    <property type="protein sequence ID" value="OGJ01170.1"/>
    <property type="molecule type" value="Genomic_DNA"/>
</dbReference>
<dbReference type="Gene3D" id="3.30.1390.10">
    <property type="match status" value="1"/>
</dbReference>
<proteinExistence type="predicted"/>
<evidence type="ECO:0000313" key="2">
    <source>
        <dbReference type="EMBL" id="OGJ01170.1"/>
    </source>
</evidence>
<accession>A0A1F6Y458</accession>
<dbReference type="InterPro" id="IPR003769">
    <property type="entry name" value="ClpS_core"/>
</dbReference>
<dbReference type="InterPro" id="IPR014719">
    <property type="entry name" value="Ribosomal_bL12_C/ClpS-like"/>
</dbReference>
<name>A0A1F6Y458_9BACT</name>
<protein>
    <recommendedName>
        <fullName evidence="1">Adaptor protein ClpS core domain-containing protein</fullName>
    </recommendedName>
</protein>
<organism evidence="2 3">
    <name type="scientific">Candidatus Nomurabacteria bacterium RIFCSPLOWO2_02_FULL_40_67</name>
    <dbReference type="NCBI Taxonomy" id="1801787"/>
    <lineage>
        <taxon>Bacteria</taxon>
        <taxon>Candidatus Nomuraibacteriota</taxon>
    </lineage>
</organism>
<dbReference type="GO" id="GO:0030163">
    <property type="term" value="P:protein catabolic process"/>
    <property type="evidence" value="ECO:0007669"/>
    <property type="project" value="InterPro"/>
</dbReference>
<gene>
    <name evidence="2" type="ORF">A3I23_02700</name>
</gene>
<comment type="caution">
    <text evidence="2">The sequence shown here is derived from an EMBL/GenBank/DDBJ whole genome shotgun (WGS) entry which is preliminary data.</text>
</comment>